<evidence type="ECO:0000256" key="9">
    <source>
        <dbReference type="RuleBase" id="RU364020"/>
    </source>
</evidence>
<organism evidence="10">
    <name type="scientific">Spodoptera frugiperda</name>
    <name type="common">Fall armyworm</name>
    <dbReference type="NCBI Taxonomy" id="7108"/>
    <lineage>
        <taxon>Eukaryota</taxon>
        <taxon>Metazoa</taxon>
        <taxon>Ecdysozoa</taxon>
        <taxon>Arthropoda</taxon>
        <taxon>Hexapoda</taxon>
        <taxon>Insecta</taxon>
        <taxon>Pterygota</taxon>
        <taxon>Neoptera</taxon>
        <taxon>Endopterygota</taxon>
        <taxon>Lepidoptera</taxon>
        <taxon>Glossata</taxon>
        <taxon>Ditrysia</taxon>
        <taxon>Noctuoidea</taxon>
        <taxon>Noctuidae</taxon>
        <taxon>Amphipyrinae</taxon>
        <taxon>Spodoptera</taxon>
    </lineage>
</organism>
<evidence type="ECO:0000256" key="5">
    <source>
        <dbReference type="ARBA" id="ARBA00022989"/>
    </source>
</evidence>
<evidence type="ECO:0000313" key="10">
    <source>
        <dbReference type="EMBL" id="SOQ40495.1"/>
    </source>
</evidence>
<keyword evidence="5 9" id="KW-1133">Transmembrane helix</keyword>
<evidence type="ECO:0000256" key="3">
    <source>
        <dbReference type="ARBA" id="ARBA00022679"/>
    </source>
</evidence>
<feature type="transmembrane region" description="Helical" evidence="9">
    <location>
        <begin position="16"/>
        <end position="39"/>
    </location>
</feature>
<evidence type="ECO:0000256" key="4">
    <source>
        <dbReference type="ARBA" id="ARBA00022692"/>
    </source>
</evidence>
<dbReference type="GO" id="GO:0016051">
    <property type="term" value="P:carbohydrate biosynthetic process"/>
    <property type="evidence" value="ECO:0007669"/>
    <property type="project" value="InterPro"/>
</dbReference>
<accession>A0A2H1VI30</accession>
<keyword evidence="8 9" id="KW-0325">Glycoprotein</keyword>
<keyword evidence="4 9" id="KW-0812">Transmembrane</keyword>
<proteinExistence type="inferred from homology"/>
<dbReference type="PANTHER" id="PTHR12137:SF30">
    <property type="entry name" value="CARBOHYDRATE SULFOTRANSFERASE"/>
    <property type="match status" value="1"/>
</dbReference>
<sequence>MVISVKRFRSRMATKLYVCVRCGAKTAALLFWVSLYMVVMKMTVFKSTADTSVKDWSIMPDNYSGWQGAVPLGKDESVTSKHEFITWPEVDNETITELECRSKTMHKVCRQRNLFSQKVNSKEFYVDHNHGLVWCNIFKAASSTWMYYMNILGGYKKKFLEETKKIPLILARKKFPRPKIKELTEAIQAPGVVSLLIVRDPFVRLLSAYRDKLEINQQGKIKPYYRKLARTIISKYRKKEAQDKAKNKVVGPTFREFVQYLIDEYHPGYKFDEHWAPYYTFCSPCAVNFTVIAKVETLTKDSMYVIQKLNLGPVLNIKAGERKRKHRGLMNTSRDGKNTTSLLMHYYGQLDENMLDNLLKIYGIDFEMFGYDASVYKRYVKK</sequence>
<evidence type="ECO:0000256" key="2">
    <source>
        <dbReference type="ARBA" id="ARBA00006339"/>
    </source>
</evidence>
<keyword evidence="9" id="KW-0735">Signal-anchor</keyword>
<name>A0A2H1VI30_SPOFR</name>
<dbReference type="GO" id="GO:0008146">
    <property type="term" value="F:sulfotransferase activity"/>
    <property type="evidence" value="ECO:0007669"/>
    <property type="project" value="InterPro"/>
</dbReference>
<evidence type="ECO:0000256" key="1">
    <source>
        <dbReference type="ARBA" id="ARBA00004323"/>
    </source>
</evidence>
<dbReference type="InterPro" id="IPR018011">
    <property type="entry name" value="Carb_sulfotrans_8-10"/>
</dbReference>
<gene>
    <name evidence="10" type="ORF">SFRICE_002674</name>
</gene>
<comment type="similarity">
    <text evidence="2 9">Belongs to the sulfotransferase 2 family.</text>
</comment>
<evidence type="ECO:0000256" key="8">
    <source>
        <dbReference type="ARBA" id="ARBA00023180"/>
    </source>
</evidence>
<comment type="subcellular location">
    <subcellularLocation>
        <location evidence="1 9">Golgi apparatus membrane</location>
        <topology evidence="1 9">Single-pass type II membrane protein</topology>
    </subcellularLocation>
</comment>
<keyword evidence="9" id="KW-0119">Carbohydrate metabolism</keyword>
<dbReference type="EC" id="2.8.2.-" evidence="9"/>
<keyword evidence="3 9" id="KW-0808">Transferase</keyword>
<dbReference type="EMBL" id="ODYU01002682">
    <property type="protein sequence ID" value="SOQ40495.1"/>
    <property type="molecule type" value="Genomic_DNA"/>
</dbReference>
<reference evidence="10" key="1">
    <citation type="submission" date="2016-07" db="EMBL/GenBank/DDBJ databases">
        <authorList>
            <person name="Bretaudeau A."/>
        </authorList>
    </citation>
    <scope>NUCLEOTIDE SEQUENCE</scope>
    <source>
        <strain evidence="10">Rice</strain>
        <tissue evidence="10">Whole body</tissue>
    </source>
</reference>
<dbReference type="Pfam" id="PF03567">
    <property type="entry name" value="Sulfotransfer_2"/>
    <property type="match status" value="1"/>
</dbReference>
<dbReference type="AlphaFoldDB" id="A0A2H1VI30"/>
<dbReference type="InterPro" id="IPR005331">
    <property type="entry name" value="Sulfotransferase"/>
</dbReference>
<keyword evidence="6 9" id="KW-0333">Golgi apparatus</keyword>
<protein>
    <recommendedName>
        <fullName evidence="9">Carbohydrate sulfotransferase</fullName>
        <ecNumber evidence="9">2.8.2.-</ecNumber>
    </recommendedName>
</protein>
<evidence type="ECO:0000256" key="7">
    <source>
        <dbReference type="ARBA" id="ARBA00023136"/>
    </source>
</evidence>
<evidence type="ECO:0000256" key="6">
    <source>
        <dbReference type="ARBA" id="ARBA00023034"/>
    </source>
</evidence>
<keyword evidence="7 9" id="KW-0472">Membrane</keyword>
<dbReference type="PANTHER" id="PTHR12137">
    <property type="entry name" value="CARBOHYDRATE SULFOTRANSFERASE"/>
    <property type="match status" value="1"/>
</dbReference>
<dbReference type="GO" id="GO:0000139">
    <property type="term" value="C:Golgi membrane"/>
    <property type="evidence" value="ECO:0007669"/>
    <property type="project" value="UniProtKB-SubCell"/>
</dbReference>